<reference evidence="2 3" key="1">
    <citation type="submission" date="2021-06" db="EMBL/GenBank/DDBJ databases">
        <title>Clostridia strains as spoilage organisms.</title>
        <authorList>
            <person name="Wambui J."/>
            <person name="Stephan R."/>
            <person name="Stevens M.J.A."/>
        </authorList>
    </citation>
    <scope>NUCLEOTIDE SEQUENCE [LARGE SCALE GENOMIC DNA]</scope>
    <source>
        <strain evidence="2 3">DSM 14204</strain>
    </source>
</reference>
<name>A0ABS6BYM5_9CLOT</name>
<keyword evidence="3" id="KW-1185">Reference proteome</keyword>
<evidence type="ECO:0000313" key="2">
    <source>
        <dbReference type="EMBL" id="MBU3161708.1"/>
    </source>
</evidence>
<protein>
    <submittedName>
        <fullName evidence="2">Uncharacterized protein</fullName>
    </submittedName>
</protein>
<proteinExistence type="predicted"/>
<feature type="transmembrane region" description="Helical" evidence="1">
    <location>
        <begin position="23"/>
        <end position="47"/>
    </location>
</feature>
<keyword evidence="1" id="KW-0812">Transmembrane</keyword>
<organism evidence="2 3">
    <name type="scientific">Clostridium frigoris</name>
    <dbReference type="NCBI Taxonomy" id="205327"/>
    <lineage>
        <taxon>Bacteria</taxon>
        <taxon>Bacillati</taxon>
        <taxon>Bacillota</taxon>
        <taxon>Clostridia</taxon>
        <taxon>Eubacteriales</taxon>
        <taxon>Clostridiaceae</taxon>
        <taxon>Clostridium</taxon>
    </lineage>
</organism>
<keyword evidence="1" id="KW-1133">Transmembrane helix</keyword>
<dbReference type="EMBL" id="JAHLDV010000091">
    <property type="protein sequence ID" value="MBU3161708.1"/>
    <property type="molecule type" value="Genomic_DNA"/>
</dbReference>
<comment type="caution">
    <text evidence="2">The sequence shown here is derived from an EMBL/GenBank/DDBJ whole genome shotgun (WGS) entry which is preliminary data.</text>
</comment>
<accession>A0ABS6BYM5</accession>
<dbReference type="Proteomes" id="UP000776252">
    <property type="component" value="Unassembled WGS sequence"/>
</dbReference>
<keyword evidence="1" id="KW-0472">Membrane</keyword>
<evidence type="ECO:0000256" key="1">
    <source>
        <dbReference type="SAM" id="Phobius"/>
    </source>
</evidence>
<gene>
    <name evidence="2" type="ORF">KPL37_18635</name>
</gene>
<dbReference type="RefSeq" id="WP_216151573.1">
    <property type="nucleotide sequence ID" value="NZ_JAHLDV010000091.1"/>
</dbReference>
<sequence length="49" mass="5437">MDLLKVKNEFFSPIISFINDNKFIKACLIISAGALVFLLGTKVGAYIKM</sequence>
<evidence type="ECO:0000313" key="3">
    <source>
        <dbReference type="Proteomes" id="UP000776252"/>
    </source>
</evidence>